<evidence type="ECO:0000313" key="1">
    <source>
        <dbReference type="EMBL" id="PIA61590.1"/>
    </source>
</evidence>
<name>A0A2G5F0U0_AQUCA</name>
<dbReference type="EMBL" id="KZ305020">
    <property type="protein sequence ID" value="PIA61590.1"/>
    <property type="molecule type" value="Genomic_DNA"/>
</dbReference>
<organism evidence="1 2">
    <name type="scientific">Aquilegia coerulea</name>
    <name type="common">Rocky mountain columbine</name>
    <dbReference type="NCBI Taxonomy" id="218851"/>
    <lineage>
        <taxon>Eukaryota</taxon>
        <taxon>Viridiplantae</taxon>
        <taxon>Streptophyta</taxon>
        <taxon>Embryophyta</taxon>
        <taxon>Tracheophyta</taxon>
        <taxon>Spermatophyta</taxon>
        <taxon>Magnoliopsida</taxon>
        <taxon>Ranunculales</taxon>
        <taxon>Ranunculaceae</taxon>
        <taxon>Thalictroideae</taxon>
        <taxon>Aquilegia</taxon>
    </lineage>
</organism>
<evidence type="ECO:0000313" key="2">
    <source>
        <dbReference type="Proteomes" id="UP000230069"/>
    </source>
</evidence>
<sequence length="70" mass="7742">MVMSTSDKLPTEPVIRSSHEPSTWGIIVSDAIRVEELSEVECTAPSSETKDFVSTTESRISWHSCCDTHS</sequence>
<reference evidence="1 2" key="1">
    <citation type="submission" date="2017-09" db="EMBL/GenBank/DDBJ databases">
        <title>WGS assembly of Aquilegia coerulea Goldsmith.</title>
        <authorList>
            <person name="Hodges S."/>
            <person name="Kramer E."/>
            <person name="Nordborg M."/>
            <person name="Tomkins J."/>
            <person name="Borevitz J."/>
            <person name="Derieg N."/>
            <person name="Yan J."/>
            <person name="Mihaltcheva S."/>
            <person name="Hayes R.D."/>
            <person name="Rokhsar D."/>
        </authorList>
    </citation>
    <scope>NUCLEOTIDE SEQUENCE [LARGE SCALE GENOMIC DNA]</scope>
    <source>
        <strain evidence="2">cv. Goldsmith</strain>
    </source>
</reference>
<dbReference type="InParanoid" id="A0A2G5F0U0"/>
<dbReference type="Proteomes" id="UP000230069">
    <property type="component" value="Unassembled WGS sequence"/>
</dbReference>
<proteinExistence type="predicted"/>
<dbReference type="AlphaFoldDB" id="A0A2G5F0U0"/>
<protein>
    <submittedName>
        <fullName evidence="1">Uncharacterized protein</fullName>
    </submittedName>
</protein>
<keyword evidence="2" id="KW-1185">Reference proteome</keyword>
<gene>
    <name evidence="1" type="ORF">AQUCO_00300838v1</name>
</gene>
<accession>A0A2G5F0U0</accession>